<feature type="compositionally biased region" description="Low complexity" evidence="1">
    <location>
        <begin position="37"/>
        <end position="48"/>
    </location>
</feature>
<protein>
    <submittedName>
        <fullName evidence="2">Uncharacterized protein</fullName>
    </submittedName>
</protein>
<dbReference type="Proteomes" id="UP001589575">
    <property type="component" value="Unassembled WGS sequence"/>
</dbReference>
<evidence type="ECO:0000313" key="3">
    <source>
        <dbReference type="Proteomes" id="UP001589575"/>
    </source>
</evidence>
<name>A0ABV5FW94_9MICC</name>
<organism evidence="2 3">
    <name type="scientific">Citricoccus parietis</name>
    <dbReference type="NCBI Taxonomy" id="592307"/>
    <lineage>
        <taxon>Bacteria</taxon>
        <taxon>Bacillati</taxon>
        <taxon>Actinomycetota</taxon>
        <taxon>Actinomycetes</taxon>
        <taxon>Micrococcales</taxon>
        <taxon>Micrococcaceae</taxon>
        <taxon>Citricoccus</taxon>
    </lineage>
</organism>
<dbReference type="EMBL" id="JBHMFI010000001">
    <property type="protein sequence ID" value="MFB9070952.1"/>
    <property type="molecule type" value="Genomic_DNA"/>
</dbReference>
<keyword evidence="3" id="KW-1185">Reference proteome</keyword>
<feature type="region of interest" description="Disordered" evidence="1">
    <location>
        <begin position="1"/>
        <end position="48"/>
    </location>
</feature>
<proteinExistence type="predicted"/>
<comment type="caution">
    <text evidence="2">The sequence shown here is derived from an EMBL/GenBank/DDBJ whole genome shotgun (WGS) entry which is preliminary data.</text>
</comment>
<evidence type="ECO:0000313" key="2">
    <source>
        <dbReference type="EMBL" id="MFB9070952.1"/>
    </source>
</evidence>
<reference evidence="2 3" key="1">
    <citation type="submission" date="2024-09" db="EMBL/GenBank/DDBJ databases">
        <authorList>
            <person name="Sun Q."/>
            <person name="Mori K."/>
        </authorList>
    </citation>
    <scope>NUCLEOTIDE SEQUENCE [LARGE SCALE GENOMIC DNA]</scope>
    <source>
        <strain evidence="2 3">CCM 7609</strain>
    </source>
</reference>
<sequence length="48" mass="4627">MHPGRTNGHLLNRPPGPAPSSDGAGPACFGPEPPFSGGAPPGARQPGG</sequence>
<gene>
    <name evidence="2" type="ORF">ACFFX0_07000</name>
</gene>
<accession>A0ABV5FW94</accession>
<evidence type="ECO:0000256" key="1">
    <source>
        <dbReference type="SAM" id="MobiDB-lite"/>
    </source>
</evidence>